<keyword evidence="2" id="KW-1185">Reference proteome</keyword>
<accession>A0A561B7M1</accession>
<organism evidence="1 2">
    <name type="scientific">Kribbella amoyensis</name>
    <dbReference type="NCBI Taxonomy" id="996641"/>
    <lineage>
        <taxon>Bacteria</taxon>
        <taxon>Bacillati</taxon>
        <taxon>Actinomycetota</taxon>
        <taxon>Actinomycetes</taxon>
        <taxon>Propionibacteriales</taxon>
        <taxon>Kribbellaceae</taxon>
        <taxon>Kribbella</taxon>
    </lineage>
</organism>
<dbReference type="RefSeq" id="WP_145813728.1">
    <property type="nucleotide sequence ID" value="NZ_VIVK01000002.1"/>
</dbReference>
<dbReference type="Proteomes" id="UP000318380">
    <property type="component" value="Unassembled WGS sequence"/>
</dbReference>
<sequence>MAAPTPGYSGKPLAAKLGIKTEHAVLVDNAPADFAIEGLPPELRPDTRAKPRTSYDVVLAFCPDRAHLARTLPTLLERTATAGMIWIAWPKKSSGVPTDLDENGVRELALPLGVVDVKVAAVDATWSGLKLVRRLANR</sequence>
<dbReference type="AlphaFoldDB" id="A0A561B7M1"/>
<protein>
    <submittedName>
        <fullName evidence="1">DUF3052 family protein</fullName>
    </submittedName>
</protein>
<comment type="caution">
    <text evidence="1">The sequence shown here is derived from an EMBL/GenBank/DDBJ whole genome shotgun (WGS) entry which is preliminary data.</text>
</comment>
<gene>
    <name evidence="1" type="ORF">FB561_6401</name>
</gene>
<dbReference type="OrthoDB" id="9800461at2"/>
<proteinExistence type="predicted"/>
<dbReference type="EMBL" id="VIVK01000002">
    <property type="protein sequence ID" value="TWD74966.1"/>
    <property type="molecule type" value="Genomic_DNA"/>
</dbReference>
<evidence type="ECO:0000313" key="2">
    <source>
        <dbReference type="Proteomes" id="UP000318380"/>
    </source>
</evidence>
<reference evidence="1 2" key="1">
    <citation type="submission" date="2019-06" db="EMBL/GenBank/DDBJ databases">
        <title>Sequencing the genomes of 1000 actinobacteria strains.</title>
        <authorList>
            <person name="Klenk H.-P."/>
        </authorList>
    </citation>
    <scope>NUCLEOTIDE SEQUENCE [LARGE SCALE GENOMIC DNA]</scope>
    <source>
        <strain evidence="1 2">DSM 24683</strain>
    </source>
</reference>
<evidence type="ECO:0000313" key="1">
    <source>
        <dbReference type="EMBL" id="TWD74966.1"/>
    </source>
</evidence>
<name>A0A561B7M1_9ACTN</name>